<protein>
    <recommendedName>
        <fullName evidence="5">ABC transporter domain-containing protein</fullName>
    </recommendedName>
</protein>
<dbReference type="Proteomes" id="UP000034410">
    <property type="component" value="Chromosome"/>
</dbReference>
<name>A0A0F7JY60_9GAMM</name>
<dbReference type="CDD" id="cd03230">
    <property type="entry name" value="ABC_DR_subfamily_A"/>
    <property type="match status" value="1"/>
</dbReference>
<dbReference type="KEGG" id="seds:AAY24_09930"/>
<dbReference type="InterPro" id="IPR027417">
    <property type="entry name" value="P-loop_NTPase"/>
</dbReference>
<dbReference type="SUPFAM" id="SSF52540">
    <property type="entry name" value="P-loop containing nucleoside triphosphate hydrolases"/>
    <property type="match status" value="1"/>
</dbReference>
<evidence type="ECO:0000259" key="5">
    <source>
        <dbReference type="PROSITE" id="PS50893"/>
    </source>
</evidence>
<gene>
    <name evidence="6" type="ORF">AAY24_09930</name>
</gene>
<keyword evidence="4" id="KW-0067">ATP-binding</keyword>
<dbReference type="EMBL" id="CP011412">
    <property type="protein sequence ID" value="AKH20622.1"/>
    <property type="molecule type" value="Genomic_DNA"/>
</dbReference>
<dbReference type="Pfam" id="PF00005">
    <property type="entry name" value="ABC_tran"/>
    <property type="match status" value="1"/>
</dbReference>
<dbReference type="InterPro" id="IPR003439">
    <property type="entry name" value="ABC_transporter-like_ATP-bd"/>
</dbReference>
<dbReference type="InterPro" id="IPR003593">
    <property type="entry name" value="AAA+_ATPase"/>
</dbReference>
<evidence type="ECO:0000256" key="2">
    <source>
        <dbReference type="ARBA" id="ARBA00022448"/>
    </source>
</evidence>
<keyword evidence="7" id="KW-1185">Reference proteome</keyword>
<evidence type="ECO:0000256" key="4">
    <source>
        <dbReference type="ARBA" id="ARBA00022840"/>
    </source>
</evidence>
<dbReference type="PATRIC" id="fig|1543721.4.peg.2061"/>
<sequence length="305" mass="33575">MAALIHIENISRHYADHCAVADISFDLQPGEVLGFLGPNGAGKSTTMQIISGVLAPSSGTVQLNGFDLQKEPIQAKRALGYLPEVPPLYPEMRVDEYLHYCARLHRVGSSELNQAVRQAKQRCGLESMGKRVIGNLSKGYQQRVGIAQAIIHNPRTIILDEPTSGLDPNQVREIRQLIRSLASECGILLSTHILPEVQAVCDRVLILHQGRLVYSGPVSRQQQNRLLVTLAPESRDRDYLATLPDVVKVEPIGPQQYCLTLDSNHQPGEIAAAIVGQGDRLCELRTDQDDLERIFTQVTLGESVP</sequence>
<evidence type="ECO:0000313" key="7">
    <source>
        <dbReference type="Proteomes" id="UP000034410"/>
    </source>
</evidence>
<dbReference type="RefSeq" id="WP_046859555.1">
    <property type="nucleotide sequence ID" value="NZ_CP011412.1"/>
</dbReference>
<comment type="similarity">
    <text evidence="1">Belongs to the ABC transporter superfamily.</text>
</comment>
<dbReference type="AlphaFoldDB" id="A0A0F7JY60"/>
<dbReference type="SMART" id="SM00382">
    <property type="entry name" value="AAA"/>
    <property type="match status" value="1"/>
</dbReference>
<dbReference type="PANTHER" id="PTHR43335">
    <property type="entry name" value="ABC TRANSPORTER, ATP-BINDING PROTEIN"/>
    <property type="match status" value="1"/>
</dbReference>
<dbReference type="GO" id="GO:0005524">
    <property type="term" value="F:ATP binding"/>
    <property type="evidence" value="ECO:0007669"/>
    <property type="project" value="UniProtKB-KW"/>
</dbReference>
<dbReference type="PROSITE" id="PS50893">
    <property type="entry name" value="ABC_TRANSPORTER_2"/>
    <property type="match status" value="1"/>
</dbReference>
<feature type="domain" description="ABC transporter" evidence="5">
    <location>
        <begin position="5"/>
        <end position="234"/>
    </location>
</feature>
<organism evidence="6 7">
    <name type="scientific">Sedimenticola thiotaurini</name>
    <dbReference type="NCBI Taxonomy" id="1543721"/>
    <lineage>
        <taxon>Bacteria</taxon>
        <taxon>Pseudomonadati</taxon>
        <taxon>Pseudomonadota</taxon>
        <taxon>Gammaproteobacteria</taxon>
        <taxon>Chromatiales</taxon>
        <taxon>Sedimenticolaceae</taxon>
        <taxon>Sedimenticola</taxon>
    </lineage>
</organism>
<dbReference type="Gene3D" id="3.40.50.300">
    <property type="entry name" value="P-loop containing nucleotide triphosphate hydrolases"/>
    <property type="match status" value="1"/>
</dbReference>
<accession>A0A0F7JY60</accession>
<dbReference type="GO" id="GO:0016887">
    <property type="term" value="F:ATP hydrolysis activity"/>
    <property type="evidence" value="ECO:0007669"/>
    <property type="project" value="InterPro"/>
</dbReference>
<evidence type="ECO:0000256" key="3">
    <source>
        <dbReference type="ARBA" id="ARBA00022741"/>
    </source>
</evidence>
<dbReference type="OrthoDB" id="9781337at2"/>
<keyword evidence="3" id="KW-0547">Nucleotide-binding</keyword>
<evidence type="ECO:0000256" key="1">
    <source>
        <dbReference type="ARBA" id="ARBA00005417"/>
    </source>
</evidence>
<proteinExistence type="inferred from homology"/>
<evidence type="ECO:0000313" key="6">
    <source>
        <dbReference type="EMBL" id="AKH20622.1"/>
    </source>
</evidence>
<reference evidence="6 7" key="1">
    <citation type="journal article" date="2015" name="Genome Announc.">
        <title>Complete Genome Sequence of Sedimenticola thiotaurini Strain SIP-G1, a Polyphosphate- and Polyhydroxyalkanoate-Accumulating Sulfur-Oxidizing Gammaproteobacterium Isolated from Salt Marsh Sediments.</title>
        <authorList>
            <person name="Flood B.E."/>
            <person name="Jones D.S."/>
            <person name="Bailey J.V."/>
        </authorList>
    </citation>
    <scope>NUCLEOTIDE SEQUENCE [LARGE SCALE GENOMIC DNA]</scope>
    <source>
        <strain evidence="6 7">SIP-G1</strain>
    </source>
</reference>
<dbReference type="PANTHER" id="PTHR43335:SF4">
    <property type="entry name" value="ABC TRANSPORTER, ATP-BINDING PROTEIN"/>
    <property type="match status" value="1"/>
</dbReference>
<keyword evidence="2" id="KW-0813">Transport</keyword>